<evidence type="ECO:0000313" key="4">
    <source>
        <dbReference type="Proteomes" id="UP000286268"/>
    </source>
</evidence>
<dbReference type="PANTHER" id="PTHR43300:SF11">
    <property type="entry name" value="ACETYLTRANSFERASE RV3034C-RELATED"/>
    <property type="match status" value="1"/>
</dbReference>
<dbReference type="Gene3D" id="2.160.10.10">
    <property type="entry name" value="Hexapeptide repeat proteins"/>
    <property type="match status" value="1"/>
</dbReference>
<dbReference type="InterPro" id="IPR001451">
    <property type="entry name" value="Hexapep"/>
</dbReference>
<dbReference type="OrthoDB" id="9801697at2"/>
<keyword evidence="4" id="KW-1185">Reference proteome</keyword>
<accession>A0A410DUS3</accession>
<protein>
    <submittedName>
        <fullName evidence="3">Uncharacterized protein</fullName>
    </submittedName>
</protein>
<evidence type="ECO:0000256" key="1">
    <source>
        <dbReference type="ARBA" id="ARBA00022679"/>
    </source>
</evidence>
<dbReference type="PANTHER" id="PTHR43300">
    <property type="entry name" value="ACETYLTRANSFERASE"/>
    <property type="match status" value="1"/>
</dbReference>
<evidence type="ECO:0000313" key="3">
    <source>
        <dbReference type="EMBL" id="QAA32884.1"/>
    </source>
</evidence>
<reference evidence="3 4" key="1">
    <citation type="submission" date="2018-01" db="EMBL/GenBank/DDBJ databases">
        <title>Genome Sequencing and Assembly of Anaerobacter polyendosporus strain CT4.</title>
        <authorList>
            <person name="Tachaapaikoon C."/>
            <person name="Sutheeworapong S."/>
            <person name="Jenjaroenpun P."/>
            <person name="Wongsurawat T."/>
            <person name="Nookeaw I."/>
            <person name="Cheawchanlertfa P."/>
            <person name="Kosugi A."/>
            <person name="Cheevadhanarak S."/>
            <person name="Ratanakhanokchai K."/>
        </authorList>
    </citation>
    <scope>NUCLEOTIDE SEQUENCE [LARGE SCALE GENOMIC DNA]</scope>
    <source>
        <strain evidence="3 4">CT4</strain>
    </source>
</reference>
<dbReference type="Pfam" id="PF00132">
    <property type="entry name" value="Hexapep"/>
    <property type="match status" value="1"/>
</dbReference>
<dbReference type="SUPFAM" id="SSF51161">
    <property type="entry name" value="Trimeric LpxA-like enzymes"/>
    <property type="match status" value="1"/>
</dbReference>
<evidence type="ECO:0000256" key="2">
    <source>
        <dbReference type="ARBA" id="ARBA00022737"/>
    </source>
</evidence>
<name>A0A410DUS3_9CLOT</name>
<keyword evidence="1" id="KW-0808">Transferase</keyword>
<dbReference type="PROSITE" id="PS00101">
    <property type="entry name" value="HEXAPEP_TRANSFERASES"/>
    <property type="match status" value="1"/>
</dbReference>
<dbReference type="RefSeq" id="WP_128213618.1">
    <property type="nucleotide sequence ID" value="NZ_CP025746.1"/>
</dbReference>
<keyword evidence="2" id="KW-0677">Repeat</keyword>
<dbReference type="GO" id="GO:0016740">
    <property type="term" value="F:transferase activity"/>
    <property type="evidence" value="ECO:0007669"/>
    <property type="project" value="UniProtKB-KW"/>
</dbReference>
<dbReference type="CDD" id="cd04647">
    <property type="entry name" value="LbH_MAT_like"/>
    <property type="match status" value="1"/>
</dbReference>
<dbReference type="InterPro" id="IPR050179">
    <property type="entry name" value="Trans_hexapeptide_repeat"/>
</dbReference>
<dbReference type="KEGG" id="cmah:C1I91_15220"/>
<dbReference type="EMBL" id="CP025746">
    <property type="protein sequence ID" value="QAA32884.1"/>
    <property type="molecule type" value="Genomic_DNA"/>
</dbReference>
<dbReference type="InterPro" id="IPR011004">
    <property type="entry name" value="Trimer_LpxA-like_sf"/>
</dbReference>
<organism evidence="3 4">
    <name type="scientific">Clostridium manihotivorum</name>
    <dbReference type="NCBI Taxonomy" id="2320868"/>
    <lineage>
        <taxon>Bacteria</taxon>
        <taxon>Bacillati</taxon>
        <taxon>Bacillota</taxon>
        <taxon>Clostridia</taxon>
        <taxon>Eubacteriales</taxon>
        <taxon>Clostridiaceae</taxon>
        <taxon>Clostridium</taxon>
    </lineage>
</organism>
<dbReference type="InterPro" id="IPR018357">
    <property type="entry name" value="Hexapep_transf_CS"/>
</dbReference>
<gene>
    <name evidence="3" type="ORF">C1I91_15220</name>
</gene>
<dbReference type="AlphaFoldDB" id="A0A410DUS3"/>
<proteinExistence type="predicted"/>
<dbReference type="Proteomes" id="UP000286268">
    <property type="component" value="Chromosome"/>
</dbReference>
<sequence length="530" mass="60622">MKIEEYFDKSIDYLPWEECGEEKKREQFLWQEQLIVKYNADFGEDCFVSQYASIYGVEELNLGDGCMICAGVLLRNISLTAGEKCSFNTNAYLQGKIKLGDFVRIAPDAKIIAMNHTFDDLNKPICQQPIRSKGIIIGDDVWIGAGAVILDGINIGSHSVIAAGAVVTKDVPEYAVVGGNPAKLIRSRLESNDRRKINEEDLKKRLQEFGGEVRDQWQAVLNNRKKHINGREIYVNLPEDSSEEVRPWCDAIEIAAMFDGIPDILDKEVLIKEVQKLQPTMIDYNVLTVGYALEVLGTKILNPFKYIENENKVQLEEKLSSYDWKNDIWSAGANIDHYGTALYMNKKYFQSKNSGTTLFGWLSLNANAQNGMWGVENKDDLLQLVNGFYRLTRGTYAQFGIPLPYPKQAIDTLLEHSKNTRYFRQDCGNACNVLDVIHPLWLCKKQTNYRYDEGKEWAYLQIERILKNWQYEEGFSFELETNYNPGLMGTEMWLSILYLLTDYIGYSDVLGYKPKGVHRTEVALDIIKNN</sequence>